<evidence type="ECO:0000256" key="1">
    <source>
        <dbReference type="SAM" id="MobiDB-lite"/>
    </source>
</evidence>
<dbReference type="RefSeq" id="WP_116462766.1">
    <property type="nucleotide sequence ID" value="NZ_CBCRYR010000003.1"/>
</dbReference>
<evidence type="ECO:0000313" key="2">
    <source>
        <dbReference type="EMBL" id="NUU48154.1"/>
    </source>
</evidence>
<dbReference type="EMBL" id="JABMCH010000067">
    <property type="protein sequence ID" value="NUU48154.1"/>
    <property type="molecule type" value="Genomic_DNA"/>
</dbReference>
<keyword evidence="3" id="KW-1185">Reference proteome</keyword>
<reference evidence="2 3" key="1">
    <citation type="submission" date="2020-05" db="EMBL/GenBank/DDBJ databases">
        <title>Genome Sequencing of Type Strains.</title>
        <authorList>
            <person name="Lemaire J.F."/>
            <person name="Inderbitzin P."/>
            <person name="Gregorio O.A."/>
            <person name="Collins S.B."/>
            <person name="Wespe N."/>
            <person name="Knight-Connoni V."/>
        </authorList>
    </citation>
    <scope>NUCLEOTIDE SEQUENCE [LARGE SCALE GENOMIC DNA]</scope>
    <source>
        <strain evidence="2 3">DSM 100049</strain>
    </source>
</reference>
<dbReference type="AlphaFoldDB" id="A0A7Y6EG83"/>
<evidence type="ECO:0000313" key="3">
    <source>
        <dbReference type="Proteomes" id="UP000536441"/>
    </source>
</evidence>
<proteinExistence type="predicted"/>
<dbReference type="Proteomes" id="UP000536441">
    <property type="component" value="Unassembled WGS sequence"/>
</dbReference>
<sequence>MSDVSQTAALAAILDALTLMQDQVEEIGERSKRLEANQADILARLETIDAAQAIATDLQPNLEHLASEVSETRGEMGEGFARVAQVAGWAHAAAAGNAAPLPADVLDDPLLELFVISQPADRTSTRRAIVDWREKARTVDTAALTALLISQYRPSPTDDRAGRRLRYKLAAITRDELERRGAVMPPLPRSTIAADRSAEAQRARSEALVEVWQAGEGAMLYAEPELAGAMDIMAAARREGVALPEQSLASGLAALHQTISDRLSVGDRPELASDPKNVGAREEILRDR</sequence>
<comment type="caution">
    <text evidence="2">The sequence shown here is derived from an EMBL/GenBank/DDBJ whole genome shotgun (WGS) entry which is preliminary data.</text>
</comment>
<feature type="region of interest" description="Disordered" evidence="1">
    <location>
        <begin position="266"/>
        <end position="288"/>
    </location>
</feature>
<organism evidence="2 3">
    <name type="scientific">Sphingomonas zeae</name>
    <dbReference type="NCBI Taxonomy" id="1646122"/>
    <lineage>
        <taxon>Bacteria</taxon>
        <taxon>Pseudomonadati</taxon>
        <taxon>Pseudomonadota</taxon>
        <taxon>Alphaproteobacteria</taxon>
        <taxon>Sphingomonadales</taxon>
        <taxon>Sphingomonadaceae</taxon>
        <taxon>Sphingomonas</taxon>
    </lineage>
</organism>
<protein>
    <submittedName>
        <fullName evidence="2">Uncharacterized protein</fullName>
    </submittedName>
</protein>
<gene>
    <name evidence="2" type="ORF">HP438_14370</name>
</gene>
<accession>A0A7Y6EG83</accession>
<name>A0A7Y6EG83_9SPHN</name>